<dbReference type="SUPFAM" id="SSF48264">
    <property type="entry name" value="Cytochrome P450"/>
    <property type="match status" value="1"/>
</dbReference>
<dbReference type="InterPro" id="IPR002397">
    <property type="entry name" value="Cyt_P450_B"/>
</dbReference>
<accession>A0A7I7RB35</accession>
<dbReference type="Gene3D" id="1.10.630.10">
    <property type="entry name" value="Cytochrome P450"/>
    <property type="match status" value="1"/>
</dbReference>
<keyword evidence="2" id="KW-0349">Heme</keyword>
<keyword evidence="4" id="KW-0560">Oxidoreductase</keyword>
<evidence type="ECO:0000256" key="4">
    <source>
        <dbReference type="ARBA" id="ARBA00023002"/>
    </source>
</evidence>
<reference evidence="7 8" key="1">
    <citation type="journal article" date="2019" name="Emerg. Microbes Infect.">
        <title>Comprehensive subspecies identification of 175 nontuberculous mycobacteria species based on 7547 genomic profiles.</title>
        <authorList>
            <person name="Matsumoto Y."/>
            <person name="Kinjo T."/>
            <person name="Motooka D."/>
            <person name="Nabeya D."/>
            <person name="Jung N."/>
            <person name="Uechi K."/>
            <person name="Horii T."/>
            <person name="Iida T."/>
            <person name="Fujita J."/>
            <person name="Nakamura S."/>
        </authorList>
    </citation>
    <scope>NUCLEOTIDE SEQUENCE [LARGE SCALE GENOMIC DNA]</scope>
    <source>
        <strain evidence="7 8">JCM 18439</strain>
    </source>
</reference>
<dbReference type="PRINTS" id="PR00359">
    <property type="entry name" value="BP450"/>
</dbReference>
<dbReference type="AlphaFoldDB" id="A0A7I7RB35"/>
<evidence type="ECO:0000256" key="6">
    <source>
        <dbReference type="ARBA" id="ARBA00023033"/>
    </source>
</evidence>
<gene>
    <name evidence="7" type="ORF">MCEL_00020</name>
</gene>
<evidence type="ECO:0000256" key="1">
    <source>
        <dbReference type="ARBA" id="ARBA00010617"/>
    </source>
</evidence>
<dbReference type="PANTHER" id="PTHR46696">
    <property type="entry name" value="P450, PUTATIVE (EUROFUNG)-RELATED"/>
    <property type="match status" value="1"/>
</dbReference>
<comment type="similarity">
    <text evidence="1">Belongs to the cytochrome P450 family.</text>
</comment>
<evidence type="ECO:0000256" key="3">
    <source>
        <dbReference type="ARBA" id="ARBA00022723"/>
    </source>
</evidence>
<dbReference type="PANTHER" id="PTHR46696:SF1">
    <property type="entry name" value="CYTOCHROME P450 YJIB-RELATED"/>
    <property type="match status" value="1"/>
</dbReference>
<dbReference type="Proteomes" id="UP000466431">
    <property type="component" value="Chromosome"/>
</dbReference>
<sequence length="327" mass="37182">MNTAIRSTQTLPVGHTIDVTQLRPRVTESGHQPAAKEEITKPKLVFDPYSQEYFDDPYEIYRRMRDETPIYYDEEQDFYALTRHADVAAALKDHESFSSTRGCHLNMIKSGKGFQKSIIFMDPPEHRFMRSLLNKAFTPRAIQSQRDTVVELVEHYLSKVDPDNFDVVQDFSGPFRRGDHPDGRVPEEFRQQVRHWIEGLEVKPGQVDLSEENMQANMDAGVYYFGLVQERRHDPQDDMISRLIAAEIPGENGEMRKLDDIEITGFVALLGARAPRPSPSWSAVPWSSSRGIPSSGRCCSTTAACYPPPSRSCCAMWVRCSTTCATR</sequence>
<evidence type="ECO:0000256" key="5">
    <source>
        <dbReference type="ARBA" id="ARBA00023004"/>
    </source>
</evidence>
<dbReference type="GO" id="GO:0020037">
    <property type="term" value="F:heme binding"/>
    <property type="evidence" value="ECO:0007669"/>
    <property type="project" value="InterPro"/>
</dbReference>
<evidence type="ECO:0008006" key="9">
    <source>
        <dbReference type="Google" id="ProtNLM"/>
    </source>
</evidence>
<dbReference type="InterPro" id="IPR036396">
    <property type="entry name" value="Cyt_P450_sf"/>
</dbReference>
<keyword evidence="3" id="KW-0479">Metal-binding</keyword>
<keyword evidence="6" id="KW-0503">Monooxygenase</keyword>
<proteinExistence type="inferred from homology"/>
<dbReference type="GO" id="GO:0005506">
    <property type="term" value="F:iron ion binding"/>
    <property type="evidence" value="ECO:0007669"/>
    <property type="project" value="InterPro"/>
</dbReference>
<keyword evidence="5" id="KW-0408">Iron</keyword>
<evidence type="ECO:0000256" key="2">
    <source>
        <dbReference type="ARBA" id="ARBA00022617"/>
    </source>
</evidence>
<dbReference type="GO" id="GO:0016705">
    <property type="term" value="F:oxidoreductase activity, acting on paired donors, with incorporation or reduction of molecular oxygen"/>
    <property type="evidence" value="ECO:0007669"/>
    <property type="project" value="InterPro"/>
</dbReference>
<evidence type="ECO:0000313" key="8">
    <source>
        <dbReference type="Proteomes" id="UP000466431"/>
    </source>
</evidence>
<dbReference type="EMBL" id="AP022591">
    <property type="protein sequence ID" value="BBY41707.1"/>
    <property type="molecule type" value="Genomic_DNA"/>
</dbReference>
<evidence type="ECO:0000313" key="7">
    <source>
        <dbReference type="EMBL" id="BBY41707.1"/>
    </source>
</evidence>
<keyword evidence="8" id="KW-1185">Reference proteome</keyword>
<dbReference type="GO" id="GO:0004497">
    <property type="term" value="F:monooxygenase activity"/>
    <property type="evidence" value="ECO:0007669"/>
    <property type="project" value="UniProtKB-KW"/>
</dbReference>
<protein>
    <recommendedName>
        <fullName evidence="9">Cytochrome P450</fullName>
    </recommendedName>
</protein>
<dbReference type="KEGG" id="mcee:MCEL_00020"/>
<name>A0A7I7RB35_MYCCF</name>
<organism evidence="7 8">
    <name type="scientific">Mycolicibacterium celeriflavum</name>
    <name type="common">Mycobacterium celeriflavum</name>
    <dbReference type="NCBI Taxonomy" id="1249101"/>
    <lineage>
        <taxon>Bacteria</taxon>
        <taxon>Bacillati</taxon>
        <taxon>Actinomycetota</taxon>
        <taxon>Actinomycetes</taxon>
        <taxon>Mycobacteriales</taxon>
        <taxon>Mycobacteriaceae</taxon>
        <taxon>Mycolicibacterium</taxon>
    </lineage>
</organism>